<evidence type="ECO:0000256" key="1">
    <source>
        <dbReference type="SAM" id="MobiDB-lite"/>
    </source>
</evidence>
<gene>
    <name evidence="2" type="ORF">K443DRAFT_16212</name>
</gene>
<dbReference type="AlphaFoldDB" id="A0A0C9WKE2"/>
<proteinExistence type="predicted"/>
<evidence type="ECO:0000313" key="2">
    <source>
        <dbReference type="EMBL" id="KIJ89365.1"/>
    </source>
</evidence>
<feature type="compositionally biased region" description="Basic residues" evidence="1">
    <location>
        <begin position="246"/>
        <end position="256"/>
    </location>
</feature>
<dbReference type="HOGENOM" id="CLU_951728_0_0_1"/>
<feature type="compositionally biased region" description="Basic and acidic residues" evidence="1">
    <location>
        <begin position="1"/>
        <end position="10"/>
    </location>
</feature>
<dbReference type="Proteomes" id="UP000054477">
    <property type="component" value="Unassembled WGS sequence"/>
</dbReference>
<sequence length="293" mass="33797">QVKAWFDNHKRPTLSGKGDQSVDSVRTLLNLAKPRAWHPWQAYADLVYPQLKPEIDAGYAALLKSWNKENPEGEKNRQKKPIRFVFMNEFLRERYQAETDEMKAKVEEHRKKMHEVGPDEVNRQYQIAINKLPLTFATIMENIVKQTGWNITIMAGGPRPNNEGKISTLIYATGKTKGGQTYEEFLGEEKKAMQDAFDDFLNECFSPEDCAARAMNDSESQGEEIDKQDEEKNDTVDDEKRESKRVGSKNRQRKSKLKSDSKEGDQPKKSEYELQKERNIAKNQALLARIKDP</sequence>
<dbReference type="EMBL" id="KN839823">
    <property type="protein sequence ID" value="KIJ89365.1"/>
    <property type="molecule type" value="Genomic_DNA"/>
</dbReference>
<feature type="region of interest" description="Disordered" evidence="1">
    <location>
        <begin position="1"/>
        <end position="20"/>
    </location>
</feature>
<reference evidence="2 3" key="1">
    <citation type="submission" date="2014-04" db="EMBL/GenBank/DDBJ databases">
        <authorList>
            <consortium name="DOE Joint Genome Institute"/>
            <person name="Kuo A."/>
            <person name="Kohler A."/>
            <person name="Nagy L.G."/>
            <person name="Floudas D."/>
            <person name="Copeland A."/>
            <person name="Barry K.W."/>
            <person name="Cichocki N."/>
            <person name="Veneault-Fourrey C."/>
            <person name="LaButti K."/>
            <person name="Lindquist E.A."/>
            <person name="Lipzen A."/>
            <person name="Lundell T."/>
            <person name="Morin E."/>
            <person name="Murat C."/>
            <person name="Sun H."/>
            <person name="Tunlid A."/>
            <person name="Henrissat B."/>
            <person name="Grigoriev I.V."/>
            <person name="Hibbett D.S."/>
            <person name="Martin F."/>
            <person name="Nordberg H.P."/>
            <person name="Cantor M.N."/>
            <person name="Hua S.X."/>
        </authorList>
    </citation>
    <scope>NUCLEOTIDE SEQUENCE [LARGE SCALE GENOMIC DNA]</scope>
    <source>
        <strain evidence="2 3">LaAM-08-1</strain>
    </source>
</reference>
<protein>
    <submittedName>
        <fullName evidence="2">Uncharacterized protein</fullName>
    </submittedName>
</protein>
<feature type="compositionally biased region" description="Basic and acidic residues" evidence="1">
    <location>
        <begin position="257"/>
        <end position="280"/>
    </location>
</feature>
<name>A0A0C9WKE2_9AGAR</name>
<keyword evidence="3" id="KW-1185">Reference proteome</keyword>
<feature type="non-terminal residue" evidence="2">
    <location>
        <position position="1"/>
    </location>
</feature>
<feature type="non-terminal residue" evidence="2">
    <location>
        <position position="293"/>
    </location>
</feature>
<feature type="region of interest" description="Disordered" evidence="1">
    <location>
        <begin position="214"/>
        <end position="293"/>
    </location>
</feature>
<organism evidence="2 3">
    <name type="scientific">Laccaria amethystina LaAM-08-1</name>
    <dbReference type="NCBI Taxonomy" id="1095629"/>
    <lineage>
        <taxon>Eukaryota</taxon>
        <taxon>Fungi</taxon>
        <taxon>Dikarya</taxon>
        <taxon>Basidiomycota</taxon>
        <taxon>Agaricomycotina</taxon>
        <taxon>Agaricomycetes</taxon>
        <taxon>Agaricomycetidae</taxon>
        <taxon>Agaricales</taxon>
        <taxon>Agaricineae</taxon>
        <taxon>Hydnangiaceae</taxon>
        <taxon>Laccaria</taxon>
    </lineage>
</organism>
<accession>A0A0C9WKE2</accession>
<reference evidence="3" key="2">
    <citation type="submission" date="2015-01" db="EMBL/GenBank/DDBJ databases">
        <title>Evolutionary Origins and Diversification of the Mycorrhizal Mutualists.</title>
        <authorList>
            <consortium name="DOE Joint Genome Institute"/>
            <consortium name="Mycorrhizal Genomics Consortium"/>
            <person name="Kohler A."/>
            <person name="Kuo A."/>
            <person name="Nagy L.G."/>
            <person name="Floudas D."/>
            <person name="Copeland A."/>
            <person name="Barry K.W."/>
            <person name="Cichocki N."/>
            <person name="Veneault-Fourrey C."/>
            <person name="LaButti K."/>
            <person name="Lindquist E.A."/>
            <person name="Lipzen A."/>
            <person name="Lundell T."/>
            <person name="Morin E."/>
            <person name="Murat C."/>
            <person name="Riley R."/>
            <person name="Ohm R."/>
            <person name="Sun H."/>
            <person name="Tunlid A."/>
            <person name="Henrissat B."/>
            <person name="Grigoriev I.V."/>
            <person name="Hibbett D.S."/>
            <person name="Martin F."/>
        </authorList>
    </citation>
    <scope>NUCLEOTIDE SEQUENCE [LARGE SCALE GENOMIC DNA]</scope>
    <source>
        <strain evidence="3">LaAM-08-1</strain>
    </source>
</reference>
<dbReference type="STRING" id="1095629.A0A0C9WKE2"/>
<feature type="compositionally biased region" description="Basic and acidic residues" evidence="1">
    <location>
        <begin position="229"/>
        <end position="245"/>
    </location>
</feature>
<dbReference type="OrthoDB" id="3071397at2759"/>
<evidence type="ECO:0000313" key="3">
    <source>
        <dbReference type="Proteomes" id="UP000054477"/>
    </source>
</evidence>